<feature type="compositionally biased region" description="Basic and acidic residues" evidence="2">
    <location>
        <begin position="7"/>
        <end position="71"/>
    </location>
</feature>
<evidence type="ECO:0000256" key="2">
    <source>
        <dbReference type="SAM" id="MobiDB-lite"/>
    </source>
</evidence>
<accession>A0A7N9D1P9</accession>
<dbReference type="PANTHER" id="PTHR23143:SF19">
    <property type="entry name" value="GOLGIN SUBFAMILY A MEMBER 6-LIKE PROTEIN 10-RELATED"/>
    <property type="match status" value="1"/>
</dbReference>
<dbReference type="InterPro" id="IPR026737">
    <property type="entry name" value="GOLGA6L"/>
</dbReference>
<comment type="similarity">
    <text evidence="1">Belongs to the GOLGA6 family.</text>
</comment>
<dbReference type="AlphaFoldDB" id="A0A7N9D1P9"/>
<dbReference type="Ensembl" id="ENSMFAT00000078115.1">
    <property type="protein sequence ID" value="ENSMFAP00000056006.1"/>
    <property type="gene ID" value="ENSMFAG00000056936.1"/>
</dbReference>
<feature type="compositionally biased region" description="Basic and acidic residues" evidence="2">
    <location>
        <begin position="78"/>
        <end position="97"/>
    </location>
</feature>
<feature type="region of interest" description="Disordered" evidence="2">
    <location>
        <begin position="254"/>
        <end position="274"/>
    </location>
</feature>
<keyword evidence="4" id="KW-1185">Reference proteome</keyword>
<evidence type="ECO:0000313" key="3">
    <source>
        <dbReference type="Ensembl" id="ENSMFAP00000056006.1"/>
    </source>
</evidence>
<protein>
    <recommendedName>
        <fullName evidence="5">Golgin subfamily A conserved domain-containing protein</fullName>
    </recommendedName>
</protein>
<dbReference type="GeneTree" id="ENSGT00940000169036"/>
<feature type="compositionally biased region" description="Basic and acidic residues" evidence="2">
    <location>
        <begin position="132"/>
        <end position="143"/>
    </location>
</feature>
<evidence type="ECO:0000256" key="1">
    <source>
        <dbReference type="ARBA" id="ARBA00008368"/>
    </source>
</evidence>
<evidence type="ECO:0008006" key="5">
    <source>
        <dbReference type="Google" id="ProtNLM"/>
    </source>
</evidence>
<proteinExistence type="inferred from homology"/>
<feature type="region of interest" description="Disordered" evidence="2">
    <location>
        <begin position="1"/>
        <end position="164"/>
    </location>
</feature>
<name>A0A7N9D1P9_MACFA</name>
<reference evidence="3 4" key="1">
    <citation type="submission" date="2013-03" db="EMBL/GenBank/DDBJ databases">
        <authorList>
            <person name="Warren W."/>
            <person name="Wilson R.K."/>
        </authorList>
    </citation>
    <scope>NUCLEOTIDE SEQUENCE</scope>
</reference>
<dbReference type="PANTHER" id="PTHR23143">
    <property type="entry name" value="TRICHOHYALIN-RELATED"/>
    <property type="match status" value="1"/>
</dbReference>
<organism evidence="3 4">
    <name type="scientific">Macaca fascicularis</name>
    <name type="common">Crab-eating macaque</name>
    <name type="synonym">Cynomolgus monkey</name>
    <dbReference type="NCBI Taxonomy" id="9541"/>
    <lineage>
        <taxon>Eukaryota</taxon>
        <taxon>Metazoa</taxon>
        <taxon>Chordata</taxon>
        <taxon>Craniata</taxon>
        <taxon>Vertebrata</taxon>
        <taxon>Euteleostomi</taxon>
        <taxon>Mammalia</taxon>
        <taxon>Eutheria</taxon>
        <taxon>Euarchontoglires</taxon>
        <taxon>Primates</taxon>
        <taxon>Haplorrhini</taxon>
        <taxon>Catarrhini</taxon>
        <taxon>Cercopithecidae</taxon>
        <taxon>Cercopithecinae</taxon>
        <taxon>Macaca</taxon>
    </lineage>
</organism>
<reference evidence="3" key="2">
    <citation type="submission" date="2025-08" db="UniProtKB">
        <authorList>
            <consortium name="Ensembl"/>
        </authorList>
    </citation>
    <scope>IDENTIFICATION</scope>
</reference>
<dbReference type="Proteomes" id="UP000233100">
    <property type="component" value="Chromosome 7"/>
</dbReference>
<sequence length="307" mass="35156">MLNLLNRRQEERIREQEERLHEQEERLSGQEERIREQEERIHEQEKRLSGQEERIREQEERIHEQDERLWEQEWLPEQEGKRWLERREGGGGGKLEEAAGTGEAGRGKEESCRAGAAGAGGAGTGEVEEEQERLLEQVEKLEQRGAGGGERLEQVEAGAGGTGGSWRSCWTRGWEQELRELERMLELGWEALYEQQAEPHSSFEELNNENKSALQLEPQVKELKMLGELKDTEHLEAASQQNQQLQAQLSLMALPGEDTGDHSEEEERAPGGIGDCWQCRSEELEETFRTAGHYAYQVSALSSTLIW</sequence>
<reference evidence="3" key="3">
    <citation type="submission" date="2025-09" db="UniProtKB">
        <authorList>
            <consortium name="Ensembl"/>
        </authorList>
    </citation>
    <scope>IDENTIFICATION</scope>
</reference>
<evidence type="ECO:0000313" key="4">
    <source>
        <dbReference type="Proteomes" id="UP000233100"/>
    </source>
</evidence>